<evidence type="ECO:0000256" key="11">
    <source>
        <dbReference type="ARBA" id="ARBA00022967"/>
    </source>
</evidence>
<keyword evidence="14" id="KW-0406">Ion transport</keyword>
<evidence type="ECO:0000256" key="9">
    <source>
        <dbReference type="ARBA" id="ARBA00022840"/>
    </source>
</evidence>
<evidence type="ECO:0000256" key="3">
    <source>
        <dbReference type="ARBA" id="ARBA00022448"/>
    </source>
</evidence>
<keyword evidence="12 16" id="KW-1133">Transmembrane helix</keyword>
<dbReference type="SFLD" id="SFLDF00027">
    <property type="entry name" value="p-type_atpase"/>
    <property type="match status" value="1"/>
</dbReference>
<dbReference type="InterPro" id="IPR017969">
    <property type="entry name" value="Heavy-metal-associated_CS"/>
</dbReference>
<proteinExistence type="inferred from homology"/>
<comment type="subcellular location">
    <subcellularLocation>
        <location evidence="16">Cell membrane</location>
    </subcellularLocation>
    <subcellularLocation>
        <location evidence="1">Endomembrane system</location>
        <topology evidence="1">Multi-pass membrane protein</topology>
    </subcellularLocation>
</comment>
<dbReference type="InterPro" id="IPR008250">
    <property type="entry name" value="ATPase_P-typ_transduc_dom_A_sf"/>
</dbReference>
<keyword evidence="8" id="KW-0187">Copper transport</keyword>
<dbReference type="PROSITE" id="PS00154">
    <property type="entry name" value="ATPASE_E1_E2"/>
    <property type="match status" value="1"/>
</dbReference>
<dbReference type="Gene3D" id="2.70.150.10">
    <property type="entry name" value="Calcium-transporting ATPase, cytoplasmic transduction domain A"/>
    <property type="match status" value="1"/>
</dbReference>
<evidence type="ECO:0000256" key="10">
    <source>
        <dbReference type="ARBA" id="ARBA00022842"/>
    </source>
</evidence>
<dbReference type="InterPro" id="IPR059000">
    <property type="entry name" value="ATPase_P-type_domA"/>
</dbReference>
<keyword evidence="4 16" id="KW-0812">Transmembrane</keyword>
<dbReference type="CDD" id="cd02094">
    <property type="entry name" value="P-type_ATPase_Cu-like"/>
    <property type="match status" value="1"/>
</dbReference>
<dbReference type="InterPro" id="IPR001757">
    <property type="entry name" value="P_typ_ATPase"/>
</dbReference>
<dbReference type="NCBIfam" id="TIGR01525">
    <property type="entry name" value="ATPase-IB_hvy"/>
    <property type="match status" value="1"/>
</dbReference>
<dbReference type="SUPFAM" id="SSF81665">
    <property type="entry name" value="Calcium ATPase, transmembrane domain M"/>
    <property type="match status" value="1"/>
</dbReference>
<dbReference type="CDD" id="cd00371">
    <property type="entry name" value="HMA"/>
    <property type="match status" value="2"/>
</dbReference>
<evidence type="ECO:0000259" key="17">
    <source>
        <dbReference type="PROSITE" id="PS50846"/>
    </source>
</evidence>
<dbReference type="PANTHER" id="PTHR43520">
    <property type="entry name" value="ATP7, ISOFORM B"/>
    <property type="match status" value="1"/>
</dbReference>
<dbReference type="Gene3D" id="3.40.1110.10">
    <property type="entry name" value="Calcium-transporting ATPase, cytoplasmic domain N"/>
    <property type="match status" value="1"/>
</dbReference>
<dbReference type="SUPFAM" id="SSF81653">
    <property type="entry name" value="Calcium ATPase, transduction domain A"/>
    <property type="match status" value="1"/>
</dbReference>
<keyword evidence="10" id="KW-0460">Magnesium</keyword>
<keyword evidence="7 16" id="KW-0547">Nucleotide-binding</keyword>
<evidence type="ECO:0000256" key="7">
    <source>
        <dbReference type="ARBA" id="ARBA00022741"/>
    </source>
</evidence>
<evidence type="ECO:0000256" key="13">
    <source>
        <dbReference type="ARBA" id="ARBA00023008"/>
    </source>
</evidence>
<dbReference type="Pfam" id="PF00702">
    <property type="entry name" value="Hydrolase"/>
    <property type="match status" value="1"/>
</dbReference>
<sequence length="821" mass="85536">MSQTMELGVGGMTCASCTARVERSLKRLSGVEDATVNLATERATVTFDPAHVTPQDLVNTVRSAGYEPATADLEFGVGGMTCANCSGRVERALNRTPGVLSASVNLATERASVRYLPQSVTPDTLRAAVVDAGYSVADAEAEVAENPRAAEVRSLRRAVTFSAAFAVPLLLLAMAPMLIMPLHMWLMSTLGERSLNVLMLLLAAPVQFGPGRRFYRLGWAALRHRSPDMNSLVMIGTTAAFGYSLLVTLAPDLFPPGTRHVYYEASGVVITLVLLGKYFEAVAKGRSSDAMRALLNLQPPVAHVLRGGTEQDLPLAAVRVGDEILVRPGEKIPVDGVVERGSSFVDESMLTGESVPVHKEAGAELTGGTLNGTGALHLRATRVGADTALAGIIRLVERAQGSKPPIQGLADRVVAVFVPAVLVIAALTFMAWLLAGGPDALPRALVSTVAVLIIACPCAMGLATPTSVMVGTGRAAELGVLFRSGAALEGLQDAQVVALDKTGTLTQGRPTLGEVRAVAPWTRGDVLRVVGSVEASSEHPVARAIVEAARSEGLNLPAAQDVQAVPGFGVQGLVDGLRVQVGADRFMSRLGVDISAVAAEAQALADAGHTPMFAAVNGQLAALVTAVDPLKAGSLEAVQALRDAGLRVVIVTGDHQRTAHAVARQLGIDEVRAEVLPEDKQRTVQELQAGGTRVAFVGDGINDAPALAQADVGVAIGTGTDVAAESADVILMSGDLRGVPTARRLSRATLANIRLNLLWAFGYNVLLIPVAAGALFPLLGWQLSPVLAAAAMGLSSVLVLSNALRLRRFRGPERVQTSGLA</sequence>
<feature type="domain" description="HMA" evidence="17">
    <location>
        <begin position="71"/>
        <end position="137"/>
    </location>
</feature>
<dbReference type="InterPro" id="IPR006121">
    <property type="entry name" value="HMA_dom"/>
</dbReference>
<evidence type="ECO:0000313" key="18">
    <source>
        <dbReference type="EMBL" id="GGL00772.1"/>
    </source>
</evidence>
<name>A0ABQ2FI81_9DEIO</name>
<dbReference type="Pfam" id="PF00403">
    <property type="entry name" value="HMA"/>
    <property type="match status" value="2"/>
</dbReference>
<dbReference type="InterPro" id="IPR036163">
    <property type="entry name" value="HMA_dom_sf"/>
</dbReference>
<dbReference type="InterPro" id="IPR018303">
    <property type="entry name" value="ATPase_P-typ_P_site"/>
</dbReference>
<comment type="caution">
    <text evidence="18">The sequence shown here is derived from an EMBL/GenBank/DDBJ whole genome shotgun (WGS) entry which is preliminary data.</text>
</comment>
<dbReference type="EMBL" id="BMPE01000003">
    <property type="protein sequence ID" value="GGL00772.1"/>
    <property type="molecule type" value="Genomic_DNA"/>
</dbReference>
<dbReference type="InterPro" id="IPR027256">
    <property type="entry name" value="P-typ_ATPase_IB"/>
</dbReference>
<evidence type="ECO:0000256" key="4">
    <source>
        <dbReference type="ARBA" id="ARBA00022692"/>
    </source>
</evidence>
<dbReference type="PRINTS" id="PR00942">
    <property type="entry name" value="CUATPASEI"/>
</dbReference>
<dbReference type="Gene3D" id="3.30.70.100">
    <property type="match status" value="2"/>
</dbReference>
<dbReference type="SUPFAM" id="SSF56784">
    <property type="entry name" value="HAD-like"/>
    <property type="match status" value="1"/>
</dbReference>
<protein>
    <submittedName>
        <fullName evidence="18">ATPase</fullName>
    </submittedName>
</protein>
<dbReference type="NCBIfam" id="TIGR01494">
    <property type="entry name" value="ATPase_P-type"/>
    <property type="match status" value="1"/>
</dbReference>
<feature type="transmembrane region" description="Helical" evidence="16">
    <location>
        <begin position="232"/>
        <end position="254"/>
    </location>
</feature>
<feature type="transmembrane region" description="Helical" evidence="16">
    <location>
        <begin position="260"/>
        <end position="279"/>
    </location>
</feature>
<dbReference type="PRINTS" id="PR00119">
    <property type="entry name" value="CATATPASE"/>
</dbReference>
<dbReference type="InterPro" id="IPR023299">
    <property type="entry name" value="ATPase_P-typ_cyto_dom_N"/>
</dbReference>
<evidence type="ECO:0000256" key="12">
    <source>
        <dbReference type="ARBA" id="ARBA00022989"/>
    </source>
</evidence>
<dbReference type="InterPro" id="IPR023214">
    <property type="entry name" value="HAD_sf"/>
</dbReference>
<organism evidence="18 19">
    <name type="scientific">Deinococcus radiotolerans</name>
    <dbReference type="NCBI Taxonomy" id="1309407"/>
    <lineage>
        <taxon>Bacteria</taxon>
        <taxon>Thermotogati</taxon>
        <taxon>Deinococcota</taxon>
        <taxon>Deinococci</taxon>
        <taxon>Deinococcales</taxon>
        <taxon>Deinococcaceae</taxon>
        <taxon>Deinococcus</taxon>
    </lineage>
</organism>
<dbReference type="InterPro" id="IPR023298">
    <property type="entry name" value="ATPase_P-typ_TM_dom_sf"/>
</dbReference>
<keyword evidence="13" id="KW-0186">Copper</keyword>
<feature type="transmembrane region" description="Helical" evidence="16">
    <location>
        <begin position="158"/>
        <end position="182"/>
    </location>
</feature>
<evidence type="ECO:0000256" key="2">
    <source>
        <dbReference type="ARBA" id="ARBA00006024"/>
    </source>
</evidence>
<evidence type="ECO:0000256" key="14">
    <source>
        <dbReference type="ARBA" id="ARBA00023065"/>
    </source>
</evidence>
<dbReference type="PROSITE" id="PS50846">
    <property type="entry name" value="HMA_2"/>
    <property type="match status" value="2"/>
</dbReference>
<feature type="transmembrane region" description="Helical" evidence="16">
    <location>
        <begin position="757"/>
        <end position="779"/>
    </location>
</feature>
<accession>A0ABQ2FI81</accession>
<dbReference type="Gene3D" id="3.40.50.1000">
    <property type="entry name" value="HAD superfamily/HAD-like"/>
    <property type="match status" value="1"/>
</dbReference>
<evidence type="ECO:0000313" key="19">
    <source>
        <dbReference type="Proteomes" id="UP000604341"/>
    </source>
</evidence>
<dbReference type="Proteomes" id="UP000604341">
    <property type="component" value="Unassembled WGS sequence"/>
</dbReference>
<evidence type="ECO:0000256" key="16">
    <source>
        <dbReference type="RuleBase" id="RU362081"/>
    </source>
</evidence>
<feature type="transmembrane region" description="Helical" evidence="16">
    <location>
        <begin position="194"/>
        <end position="211"/>
    </location>
</feature>
<comment type="similarity">
    <text evidence="2 16">Belongs to the cation transport ATPase (P-type) (TC 3.A.3) family. Type IB subfamily.</text>
</comment>
<dbReference type="PROSITE" id="PS01047">
    <property type="entry name" value="HMA_1"/>
    <property type="match status" value="2"/>
</dbReference>
<feature type="transmembrane region" description="Helical" evidence="16">
    <location>
        <begin position="785"/>
        <end position="804"/>
    </location>
</feature>
<keyword evidence="16" id="KW-1003">Cell membrane</keyword>
<dbReference type="InterPro" id="IPR036412">
    <property type="entry name" value="HAD-like_sf"/>
</dbReference>
<keyword evidence="11" id="KW-1278">Translocase</keyword>
<dbReference type="Pfam" id="PF00122">
    <property type="entry name" value="E1-E2_ATPase"/>
    <property type="match status" value="1"/>
</dbReference>
<dbReference type="SFLD" id="SFLDG00002">
    <property type="entry name" value="C1.7:_P-type_atpase_like"/>
    <property type="match status" value="1"/>
</dbReference>
<dbReference type="NCBIfam" id="TIGR01511">
    <property type="entry name" value="ATPase-IB1_Cu"/>
    <property type="match status" value="1"/>
</dbReference>
<keyword evidence="3" id="KW-0813">Transport</keyword>
<dbReference type="SFLD" id="SFLDS00003">
    <property type="entry name" value="Haloacid_Dehalogenase"/>
    <property type="match status" value="1"/>
</dbReference>
<evidence type="ECO:0000256" key="8">
    <source>
        <dbReference type="ARBA" id="ARBA00022796"/>
    </source>
</evidence>
<dbReference type="InterPro" id="IPR044492">
    <property type="entry name" value="P_typ_ATPase_HD_dom"/>
</dbReference>
<keyword evidence="6" id="KW-0677">Repeat</keyword>
<evidence type="ECO:0000256" key="6">
    <source>
        <dbReference type="ARBA" id="ARBA00022737"/>
    </source>
</evidence>
<gene>
    <name evidence="18" type="ORF">GCM10010844_19050</name>
</gene>
<evidence type="ECO:0000256" key="15">
    <source>
        <dbReference type="ARBA" id="ARBA00023136"/>
    </source>
</evidence>
<evidence type="ECO:0000256" key="5">
    <source>
        <dbReference type="ARBA" id="ARBA00022723"/>
    </source>
</evidence>
<keyword evidence="5 16" id="KW-0479">Metal-binding</keyword>
<reference evidence="19" key="1">
    <citation type="journal article" date="2019" name="Int. J. Syst. Evol. Microbiol.">
        <title>The Global Catalogue of Microorganisms (GCM) 10K type strain sequencing project: providing services to taxonomists for standard genome sequencing and annotation.</title>
        <authorList>
            <consortium name="The Broad Institute Genomics Platform"/>
            <consortium name="The Broad Institute Genome Sequencing Center for Infectious Disease"/>
            <person name="Wu L."/>
            <person name="Ma J."/>
        </authorList>
    </citation>
    <scope>NUCLEOTIDE SEQUENCE [LARGE SCALE GENOMIC DNA]</scope>
    <source>
        <strain evidence="19">JCM 19173</strain>
    </source>
</reference>
<feature type="transmembrane region" description="Helical" evidence="16">
    <location>
        <begin position="441"/>
        <end position="464"/>
    </location>
</feature>
<feature type="domain" description="HMA" evidence="17">
    <location>
        <begin position="3"/>
        <end position="69"/>
    </location>
</feature>
<feature type="transmembrane region" description="Helical" evidence="16">
    <location>
        <begin position="413"/>
        <end position="435"/>
    </location>
</feature>
<dbReference type="PRINTS" id="PR00943">
    <property type="entry name" value="CUATPASE"/>
</dbReference>
<dbReference type="PANTHER" id="PTHR43520:SF8">
    <property type="entry name" value="P-TYPE CU(+) TRANSPORTER"/>
    <property type="match status" value="1"/>
</dbReference>
<keyword evidence="15 16" id="KW-0472">Membrane</keyword>
<dbReference type="InterPro" id="IPR006122">
    <property type="entry name" value="HMA_Cu_ion-bd"/>
</dbReference>
<evidence type="ECO:0000256" key="1">
    <source>
        <dbReference type="ARBA" id="ARBA00004127"/>
    </source>
</evidence>
<keyword evidence="19" id="KW-1185">Reference proteome</keyword>
<dbReference type="SUPFAM" id="SSF55008">
    <property type="entry name" value="HMA, heavy metal-associated domain"/>
    <property type="match status" value="2"/>
</dbReference>
<dbReference type="RefSeq" id="WP_189068752.1">
    <property type="nucleotide sequence ID" value="NZ_BMPE01000003.1"/>
</dbReference>
<keyword evidence="9 16" id="KW-0067">ATP-binding</keyword>
<dbReference type="NCBIfam" id="TIGR00003">
    <property type="entry name" value="copper ion binding protein"/>
    <property type="match status" value="2"/>
</dbReference>